<dbReference type="Gene3D" id="1.10.1740.10">
    <property type="match status" value="1"/>
</dbReference>
<reference evidence="4 5" key="1">
    <citation type="submission" date="2021-12" db="EMBL/GenBank/DDBJ databases">
        <title>Genome sequencing of bacteria with rrn-lacking chromosome and rrn-plasmid.</title>
        <authorList>
            <person name="Anda M."/>
            <person name="Iwasaki W."/>
        </authorList>
    </citation>
    <scope>NUCLEOTIDE SEQUENCE [LARGE SCALE GENOMIC DNA]</scope>
    <source>
        <strain evidence="4 5">NBRC 15940</strain>
    </source>
</reference>
<dbReference type="InterPro" id="IPR013249">
    <property type="entry name" value="RNA_pol_sigma70_r4_t2"/>
</dbReference>
<dbReference type="RefSeq" id="WP_082305085.1">
    <property type="nucleotide sequence ID" value="NZ_BQKE01000001.1"/>
</dbReference>
<dbReference type="InterPro" id="IPR013325">
    <property type="entry name" value="RNA_pol_sigma_r2"/>
</dbReference>
<dbReference type="SUPFAM" id="SSF88946">
    <property type="entry name" value="Sigma2 domain of RNA polymerase sigma factors"/>
    <property type="match status" value="1"/>
</dbReference>
<organism evidence="4 5">
    <name type="scientific">Persicobacter diffluens</name>
    <dbReference type="NCBI Taxonomy" id="981"/>
    <lineage>
        <taxon>Bacteria</taxon>
        <taxon>Pseudomonadati</taxon>
        <taxon>Bacteroidota</taxon>
        <taxon>Cytophagia</taxon>
        <taxon>Cytophagales</taxon>
        <taxon>Persicobacteraceae</taxon>
        <taxon>Persicobacter</taxon>
    </lineage>
</organism>
<evidence type="ECO:0000259" key="3">
    <source>
        <dbReference type="Pfam" id="PF08281"/>
    </source>
</evidence>
<name>A0AAN4VSZ9_9BACT</name>
<gene>
    <name evidence="4" type="ORF">PEDI_01160</name>
</gene>
<dbReference type="InterPro" id="IPR036388">
    <property type="entry name" value="WH-like_DNA-bd_sf"/>
</dbReference>
<feature type="domain" description="RNA polymerase sigma factor 70 region 4 type 2" evidence="3">
    <location>
        <begin position="124"/>
        <end position="175"/>
    </location>
</feature>
<evidence type="ECO:0008006" key="6">
    <source>
        <dbReference type="Google" id="ProtNLM"/>
    </source>
</evidence>
<feature type="domain" description="RNA polymerase sigma-70 region 2" evidence="2">
    <location>
        <begin position="28"/>
        <end position="86"/>
    </location>
</feature>
<dbReference type="AlphaFoldDB" id="A0AAN4VSZ9"/>
<keyword evidence="1" id="KW-0175">Coiled coil</keyword>
<dbReference type="PANTHER" id="PTHR30173:SF36">
    <property type="entry name" value="ECF RNA POLYMERASE SIGMA FACTOR SIGJ"/>
    <property type="match status" value="1"/>
</dbReference>
<dbReference type="InterPro" id="IPR007627">
    <property type="entry name" value="RNA_pol_sigma70_r2"/>
</dbReference>
<dbReference type="SUPFAM" id="SSF88659">
    <property type="entry name" value="Sigma3 and sigma4 domains of RNA polymerase sigma factors"/>
    <property type="match status" value="1"/>
</dbReference>
<dbReference type="Gene3D" id="1.10.10.10">
    <property type="entry name" value="Winged helix-like DNA-binding domain superfamily/Winged helix DNA-binding domain"/>
    <property type="match status" value="1"/>
</dbReference>
<dbReference type="GO" id="GO:0016987">
    <property type="term" value="F:sigma factor activity"/>
    <property type="evidence" value="ECO:0007669"/>
    <property type="project" value="InterPro"/>
</dbReference>
<evidence type="ECO:0000313" key="5">
    <source>
        <dbReference type="Proteomes" id="UP001310022"/>
    </source>
</evidence>
<protein>
    <recommendedName>
        <fullName evidence="6">Sigma-70 family RNA polymerase sigma factor</fullName>
    </recommendedName>
</protein>
<dbReference type="GO" id="GO:0006352">
    <property type="term" value="P:DNA-templated transcription initiation"/>
    <property type="evidence" value="ECO:0007669"/>
    <property type="project" value="InterPro"/>
</dbReference>
<feature type="coiled-coil region" evidence="1">
    <location>
        <begin position="161"/>
        <end position="192"/>
    </location>
</feature>
<evidence type="ECO:0000259" key="2">
    <source>
        <dbReference type="Pfam" id="PF04542"/>
    </source>
</evidence>
<comment type="caution">
    <text evidence="4">The sequence shown here is derived from an EMBL/GenBank/DDBJ whole genome shotgun (WGS) entry which is preliminary data.</text>
</comment>
<dbReference type="EMBL" id="BQKE01000001">
    <property type="protein sequence ID" value="GJM59564.1"/>
    <property type="molecule type" value="Genomic_DNA"/>
</dbReference>
<dbReference type="Pfam" id="PF08281">
    <property type="entry name" value="Sigma70_r4_2"/>
    <property type="match status" value="1"/>
</dbReference>
<dbReference type="InterPro" id="IPR052704">
    <property type="entry name" value="ECF_Sigma-70_Domain"/>
</dbReference>
<accession>A0AAN4VSZ9</accession>
<evidence type="ECO:0000256" key="1">
    <source>
        <dbReference type="SAM" id="Coils"/>
    </source>
</evidence>
<keyword evidence="5" id="KW-1185">Reference proteome</keyword>
<dbReference type="Pfam" id="PF04542">
    <property type="entry name" value="Sigma70_r2"/>
    <property type="match status" value="1"/>
</dbReference>
<dbReference type="PANTHER" id="PTHR30173">
    <property type="entry name" value="SIGMA 19 FACTOR"/>
    <property type="match status" value="1"/>
</dbReference>
<dbReference type="NCBIfam" id="TIGR02937">
    <property type="entry name" value="sigma70-ECF"/>
    <property type="match status" value="1"/>
</dbReference>
<dbReference type="InterPro" id="IPR014284">
    <property type="entry name" value="RNA_pol_sigma-70_dom"/>
</dbReference>
<dbReference type="GO" id="GO:0003677">
    <property type="term" value="F:DNA binding"/>
    <property type="evidence" value="ECO:0007669"/>
    <property type="project" value="InterPro"/>
</dbReference>
<sequence length="220" mass="26410">MTSRSFHLIRLKLKYLCRKMELTQSIITYRPLLFKVAMEILDDLKDAEDVVQETLIKWTNMDRSKVANPKAYLVRAVTNACLNFKKQWRHKMEMPWSVNMSEFLPSTKEMEDFKADIDHQLHSAYQTMVKKLSPLERGPYMLREFFDLEYPEISEIFEKKMDHCRQLVSRAKQRLEDQKERFQIEAQQAKKGYEHFLKASREGNLEDFINFLKEDTQKEK</sequence>
<proteinExistence type="predicted"/>
<evidence type="ECO:0000313" key="4">
    <source>
        <dbReference type="EMBL" id="GJM59564.1"/>
    </source>
</evidence>
<dbReference type="InterPro" id="IPR013324">
    <property type="entry name" value="RNA_pol_sigma_r3/r4-like"/>
</dbReference>
<dbReference type="Proteomes" id="UP001310022">
    <property type="component" value="Unassembled WGS sequence"/>
</dbReference>